<dbReference type="PANTHER" id="PTHR12714">
    <property type="entry name" value="PROTEIN-S ISOPRENYLCYSTEINE O-METHYLTRANSFERASE"/>
    <property type="match status" value="1"/>
</dbReference>
<feature type="transmembrane region" description="Helical" evidence="10">
    <location>
        <begin position="127"/>
        <end position="146"/>
    </location>
</feature>
<name>A0A078A2M0_STYLE</name>
<evidence type="ECO:0000256" key="7">
    <source>
        <dbReference type="ARBA" id="ARBA00022692"/>
    </source>
</evidence>
<feature type="transmembrane region" description="Helical" evidence="10">
    <location>
        <begin position="6"/>
        <end position="25"/>
    </location>
</feature>
<comment type="catalytic activity">
    <reaction evidence="10">
        <text>[protein]-C-terminal S-[(2E,6E)-farnesyl]-L-cysteine + S-adenosyl-L-methionine = [protein]-C-terminal S-[(2E,6E)-farnesyl]-L-cysteine methyl ester + S-adenosyl-L-homocysteine</text>
        <dbReference type="Rhea" id="RHEA:21672"/>
        <dbReference type="Rhea" id="RHEA-COMP:12125"/>
        <dbReference type="Rhea" id="RHEA-COMP:12126"/>
        <dbReference type="ChEBI" id="CHEBI:57856"/>
        <dbReference type="ChEBI" id="CHEBI:59789"/>
        <dbReference type="ChEBI" id="CHEBI:90510"/>
        <dbReference type="ChEBI" id="CHEBI:90511"/>
        <dbReference type="EC" id="2.1.1.100"/>
    </reaction>
</comment>
<dbReference type="InParanoid" id="A0A078A2M0"/>
<dbReference type="InterPro" id="IPR007269">
    <property type="entry name" value="ICMT_MeTrfase"/>
</dbReference>
<dbReference type="EC" id="2.1.1.100" evidence="3 10"/>
<proteinExistence type="inferred from homology"/>
<dbReference type="PANTHER" id="PTHR12714:SF9">
    <property type="entry name" value="PROTEIN-S-ISOPRENYLCYSTEINE O-METHYLTRANSFERASE"/>
    <property type="match status" value="1"/>
</dbReference>
<feature type="transmembrane region" description="Helical" evidence="10">
    <location>
        <begin position="32"/>
        <end position="49"/>
    </location>
</feature>
<dbReference type="EMBL" id="CCKQ01004923">
    <property type="protein sequence ID" value="CDW76072.1"/>
    <property type="molecule type" value="Genomic_DNA"/>
</dbReference>
<feature type="transmembrane region" description="Helical" evidence="10">
    <location>
        <begin position="89"/>
        <end position="107"/>
    </location>
</feature>
<dbReference type="AlphaFoldDB" id="A0A078A2M0"/>
<keyword evidence="9 10" id="KW-0472">Membrane</keyword>
<comment type="subcellular location">
    <subcellularLocation>
        <location evidence="10">Endoplasmic reticulum membrane</location>
        <topology evidence="10">Multi-pass membrane protein</topology>
    </subcellularLocation>
    <subcellularLocation>
        <location evidence="1">Membrane</location>
        <topology evidence="1">Multi-pass membrane protein</topology>
    </subcellularLocation>
</comment>
<dbReference type="GO" id="GO:0004671">
    <property type="term" value="F:protein C-terminal S-isoprenylcysteine carboxyl O-methyltransferase activity"/>
    <property type="evidence" value="ECO:0007669"/>
    <property type="project" value="UniProtKB-EC"/>
</dbReference>
<feature type="transmembrane region" description="Helical" evidence="10">
    <location>
        <begin position="155"/>
        <end position="174"/>
    </location>
</feature>
<keyword evidence="12" id="KW-1185">Reference proteome</keyword>
<feature type="transmembrane region" description="Helical" evidence="10">
    <location>
        <begin position="64"/>
        <end position="82"/>
    </location>
</feature>
<comment type="similarity">
    <text evidence="2 10">Belongs to the class VI-like SAM-binding methyltransferase superfamily. Isoprenylcysteine carboxyl methyltransferase family.</text>
</comment>
<evidence type="ECO:0000256" key="1">
    <source>
        <dbReference type="ARBA" id="ARBA00004141"/>
    </source>
</evidence>
<keyword evidence="8 10" id="KW-1133">Transmembrane helix</keyword>
<dbReference type="Gene3D" id="1.20.120.1630">
    <property type="match status" value="1"/>
</dbReference>
<keyword evidence="4 10" id="KW-0489">Methyltransferase</keyword>
<protein>
    <recommendedName>
        <fullName evidence="3 10">Protein-S-isoprenylcysteine O-methyltransferase</fullName>
        <ecNumber evidence="3 10">2.1.1.100</ecNumber>
    </recommendedName>
</protein>
<evidence type="ECO:0000256" key="4">
    <source>
        <dbReference type="ARBA" id="ARBA00022603"/>
    </source>
</evidence>
<keyword evidence="6 10" id="KW-0949">S-adenosyl-L-methionine</keyword>
<evidence type="ECO:0000256" key="9">
    <source>
        <dbReference type="ARBA" id="ARBA00023136"/>
    </source>
</evidence>
<evidence type="ECO:0000256" key="3">
    <source>
        <dbReference type="ARBA" id="ARBA00012151"/>
    </source>
</evidence>
<dbReference type="PROSITE" id="PS51564">
    <property type="entry name" value="SAM_ICMT"/>
    <property type="match status" value="1"/>
</dbReference>
<evidence type="ECO:0000256" key="10">
    <source>
        <dbReference type="RuleBase" id="RU362022"/>
    </source>
</evidence>
<dbReference type="InterPro" id="IPR025770">
    <property type="entry name" value="PPMT_MeTrfase"/>
</dbReference>
<sequence length="285" mass="33474">MNEEEVSAGISLAILSFVTGVTFNGTIRFSSYLSVISLLIFSANILLQVQKVCPFNKSRRLKEALVTFVLGMLTVNSFSYMADYLPLRLQIYIASLGLYHYMEYLYVCYFHYVQLTFDSFLLNQSPQYMIAVLISFIEFSLFYNYYDMCENLPSFLSFGLTAFGLIMIIVGHFFRIGAEFTAGYNFNHKIQFYKEDRHKLVTDGLYSVCRHPSYLGWFLWAVGTQLFLLNPVSTLLFFGSSWYFFRHRIEIEEEILYDFFKDEYRIYCSRTPILIPFINGFQDYE</sequence>
<evidence type="ECO:0000256" key="2">
    <source>
        <dbReference type="ARBA" id="ARBA00009140"/>
    </source>
</evidence>
<evidence type="ECO:0000256" key="8">
    <source>
        <dbReference type="ARBA" id="ARBA00022989"/>
    </source>
</evidence>
<dbReference type="GO" id="GO:0005789">
    <property type="term" value="C:endoplasmic reticulum membrane"/>
    <property type="evidence" value="ECO:0007669"/>
    <property type="project" value="UniProtKB-SubCell"/>
</dbReference>
<dbReference type="OrthoDB" id="422086at2759"/>
<organism evidence="11 12">
    <name type="scientific">Stylonychia lemnae</name>
    <name type="common">Ciliate</name>
    <dbReference type="NCBI Taxonomy" id="5949"/>
    <lineage>
        <taxon>Eukaryota</taxon>
        <taxon>Sar</taxon>
        <taxon>Alveolata</taxon>
        <taxon>Ciliophora</taxon>
        <taxon>Intramacronucleata</taxon>
        <taxon>Spirotrichea</taxon>
        <taxon>Stichotrichia</taxon>
        <taxon>Sporadotrichida</taxon>
        <taxon>Oxytrichidae</taxon>
        <taxon>Stylonychinae</taxon>
        <taxon>Stylonychia</taxon>
    </lineage>
</organism>
<evidence type="ECO:0000313" key="12">
    <source>
        <dbReference type="Proteomes" id="UP000039865"/>
    </source>
</evidence>
<keyword evidence="5 11" id="KW-0808">Transferase</keyword>
<evidence type="ECO:0000313" key="11">
    <source>
        <dbReference type="EMBL" id="CDW76072.1"/>
    </source>
</evidence>
<evidence type="ECO:0000256" key="6">
    <source>
        <dbReference type="ARBA" id="ARBA00022691"/>
    </source>
</evidence>
<dbReference type="Proteomes" id="UP000039865">
    <property type="component" value="Unassembled WGS sequence"/>
</dbReference>
<feature type="transmembrane region" description="Helical" evidence="10">
    <location>
        <begin position="217"/>
        <end position="238"/>
    </location>
</feature>
<keyword evidence="10" id="KW-0256">Endoplasmic reticulum</keyword>
<accession>A0A078A2M0</accession>
<reference evidence="11 12" key="1">
    <citation type="submission" date="2014-06" db="EMBL/GenBank/DDBJ databases">
        <authorList>
            <person name="Swart Estienne"/>
        </authorList>
    </citation>
    <scope>NUCLEOTIDE SEQUENCE [LARGE SCALE GENOMIC DNA]</scope>
    <source>
        <strain evidence="11 12">130c</strain>
    </source>
</reference>
<gene>
    <name evidence="11" type="primary">Contig4034.g4319</name>
    <name evidence="11" type="ORF">STYLEM_5068</name>
</gene>
<dbReference type="Pfam" id="PF04140">
    <property type="entry name" value="ICMT"/>
    <property type="match status" value="1"/>
</dbReference>
<evidence type="ECO:0000256" key="5">
    <source>
        <dbReference type="ARBA" id="ARBA00022679"/>
    </source>
</evidence>
<keyword evidence="7 10" id="KW-0812">Transmembrane</keyword>
<dbReference type="GO" id="GO:0032259">
    <property type="term" value="P:methylation"/>
    <property type="evidence" value="ECO:0007669"/>
    <property type="project" value="UniProtKB-KW"/>
</dbReference>